<comment type="caution">
    <text evidence="9">The sequence shown here is derived from an EMBL/GenBank/DDBJ whole genome shotgun (WGS) entry which is preliminary data.</text>
</comment>
<dbReference type="OMA" id="LTEVFAC"/>
<dbReference type="NCBIfam" id="TIGR01123">
    <property type="entry name" value="ilvE_II"/>
    <property type="match status" value="1"/>
</dbReference>
<dbReference type="NCBIfam" id="NF009897">
    <property type="entry name" value="PRK13357.1"/>
    <property type="match status" value="1"/>
</dbReference>
<dbReference type="InterPro" id="IPR033939">
    <property type="entry name" value="BCAT_family"/>
</dbReference>
<dbReference type="RefSeq" id="XP_029236219.1">
    <property type="nucleotide sequence ID" value="XM_029383947.1"/>
</dbReference>
<dbReference type="InterPro" id="IPR001544">
    <property type="entry name" value="Aminotrans_IV"/>
</dbReference>
<keyword evidence="10" id="KW-1185">Reference proteome</keyword>
<name>A0A3R7K7G7_TRYRA</name>
<dbReference type="Gene3D" id="3.30.470.10">
    <property type="match status" value="1"/>
</dbReference>
<feature type="modified residue" description="N6-(pyridoxal phosphate)lysine" evidence="8">
    <location>
        <position position="199"/>
    </location>
</feature>
<dbReference type="GeneID" id="40331072"/>
<reference evidence="9 10" key="1">
    <citation type="journal article" date="2018" name="BMC Genomics">
        <title>Genomic comparison of Trypanosoma conorhini and Trypanosoma rangeli to Trypanosoma cruzi strains of high and low virulence.</title>
        <authorList>
            <person name="Bradwell K.R."/>
            <person name="Koparde V.N."/>
            <person name="Matveyev A.V."/>
            <person name="Serrano M.G."/>
            <person name="Alves J.M."/>
            <person name="Parikh H."/>
            <person name="Huang B."/>
            <person name="Lee V."/>
            <person name="Espinosa-Alvarez O."/>
            <person name="Ortiz P.A."/>
            <person name="Costa-Martins A.G."/>
            <person name="Teixeira M.M."/>
            <person name="Buck G.A."/>
        </authorList>
    </citation>
    <scope>NUCLEOTIDE SEQUENCE [LARGE SCALE GENOMIC DNA]</scope>
    <source>
        <strain evidence="9 10">AM80</strain>
    </source>
</reference>
<dbReference type="PANTHER" id="PTHR11825">
    <property type="entry name" value="SUBGROUP IIII AMINOTRANSFERASE"/>
    <property type="match status" value="1"/>
</dbReference>
<evidence type="ECO:0000256" key="4">
    <source>
        <dbReference type="ARBA" id="ARBA00022605"/>
    </source>
</evidence>
<dbReference type="EMBL" id="MKGL01000285">
    <property type="protein sequence ID" value="RNF01238.1"/>
    <property type="molecule type" value="Genomic_DNA"/>
</dbReference>
<proteinExistence type="inferred from homology"/>
<dbReference type="Pfam" id="PF01063">
    <property type="entry name" value="Aminotran_4"/>
    <property type="match status" value="1"/>
</dbReference>
<keyword evidence="3 9" id="KW-0032">Aminotransferase</keyword>
<keyword evidence="7" id="KW-0100">Branched-chain amino acid biosynthesis</keyword>
<gene>
    <name evidence="9" type="ORF">TraAM80_07139</name>
</gene>
<dbReference type="PANTHER" id="PTHR11825:SF44">
    <property type="entry name" value="BRANCHED-CHAIN-AMINO-ACID AMINOTRANSFERASE"/>
    <property type="match status" value="1"/>
</dbReference>
<comment type="cofactor">
    <cofactor evidence="1">
        <name>pyridoxal 5'-phosphate</name>
        <dbReference type="ChEBI" id="CHEBI:597326"/>
    </cofactor>
</comment>
<dbReference type="GO" id="GO:0004084">
    <property type="term" value="F:branched-chain-amino-acid transaminase activity"/>
    <property type="evidence" value="ECO:0007669"/>
    <property type="project" value="UniProtKB-EC"/>
</dbReference>
<dbReference type="EC" id="2.6.1.42" evidence="9"/>
<dbReference type="Gene3D" id="3.20.10.10">
    <property type="entry name" value="D-amino Acid Aminotransferase, subunit A, domain 2"/>
    <property type="match status" value="1"/>
</dbReference>
<accession>A0A3R7K7G7</accession>
<dbReference type="InterPro" id="IPR005786">
    <property type="entry name" value="B_amino_transII"/>
</dbReference>
<keyword evidence="5 9" id="KW-0808">Transferase</keyword>
<keyword evidence="4" id="KW-0028">Amino-acid biosynthesis</keyword>
<evidence type="ECO:0000313" key="9">
    <source>
        <dbReference type="EMBL" id="RNF01238.1"/>
    </source>
</evidence>
<dbReference type="SUPFAM" id="SSF56752">
    <property type="entry name" value="D-aminoacid aminotransferase-like PLP-dependent enzymes"/>
    <property type="match status" value="1"/>
</dbReference>
<evidence type="ECO:0000256" key="3">
    <source>
        <dbReference type="ARBA" id="ARBA00022576"/>
    </source>
</evidence>
<evidence type="ECO:0000313" key="10">
    <source>
        <dbReference type="Proteomes" id="UP000283634"/>
    </source>
</evidence>
<dbReference type="Proteomes" id="UP000283634">
    <property type="component" value="Unassembled WGS sequence"/>
</dbReference>
<sequence>MSFQARCLTIQRVSNPPPLPPLKGIKFGSLFTPHMVKIEWQSSTGWSNPRIVPFENLSLPPQTACLHYALECFEGLKAYRDASAKIRLFRPERNCARMLDSVTRLCFPKFDPNELLKVVEEYVKVEKDYVPIERGYSLYLRPAAIALGDTLSVKPADKILLFVIASPVGPYYASGMKPVKLLVEESRRRSWPGGTGGVKIGANYASTVLVQNEAEESGYQQVLWLSSSGEVQEVGAMNFLVLWRPSNTKPDLELITAPLDGTVLPGITRDSILSLARKSGKMAVSERSFFIDELVTALKEERVVECFGCGTAAIVSPVEGLCYKGVKYNVPCPPPETSLTHHMLNTILDIQYGVVEHEWSRVIA</sequence>
<evidence type="ECO:0000256" key="5">
    <source>
        <dbReference type="ARBA" id="ARBA00022679"/>
    </source>
</evidence>
<dbReference type="InterPro" id="IPR043131">
    <property type="entry name" value="BCAT-like_N"/>
</dbReference>
<dbReference type="AlphaFoldDB" id="A0A3R7K7G7"/>
<dbReference type="OrthoDB" id="242758at2759"/>
<organism evidence="9 10">
    <name type="scientific">Trypanosoma rangeli</name>
    <dbReference type="NCBI Taxonomy" id="5698"/>
    <lineage>
        <taxon>Eukaryota</taxon>
        <taxon>Discoba</taxon>
        <taxon>Euglenozoa</taxon>
        <taxon>Kinetoplastea</taxon>
        <taxon>Metakinetoplastina</taxon>
        <taxon>Trypanosomatida</taxon>
        <taxon>Trypanosomatidae</taxon>
        <taxon>Trypanosoma</taxon>
        <taxon>Herpetosoma</taxon>
    </lineage>
</organism>
<comment type="similarity">
    <text evidence="2">Belongs to the class-IV pyridoxal-phosphate-dependent aminotransferase family.</text>
</comment>
<evidence type="ECO:0000256" key="7">
    <source>
        <dbReference type="ARBA" id="ARBA00023304"/>
    </source>
</evidence>
<keyword evidence="6" id="KW-0663">Pyridoxal phosphate</keyword>
<dbReference type="GO" id="GO:0009082">
    <property type="term" value="P:branched-chain amino acid biosynthetic process"/>
    <property type="evidence" value="ECO:0007669"/>
    <property type="project" value="UniProtKB-KW"/>
</dbReference>
<evidence type="ECO:0000256" key="6">
    <source>
        <dbReference type="ARBA" id="ARBA00022898"/>
    </source>
</evidence>
<protein>
    <submittedName>
        <fullName evidence="9">Branched-chain amino acid aminotransferase</fullName>
        <ecNumber evidence="9">2.6.1.42</ecNumber>
    </submittedName>
</protein>
<evidence type="ECO:0000256" key="1">
    <source>
        <dbReference type="ARBA" id="ARBA00001933"/>
    </source>
</evidence>
<evidence type="ECO:0000256" key="8">
    <source>
        <dbReference type="PIRSR" id="PIRSR006468-1"/>
    </source>
</evidence>
<dbReference type="GO" id="GO:0008652">
    <property type="term" value="P:amino acid biosynthetic process"/>
    <property type="evidence" value="ECO:0007669"/>
    <property type="project" value="UniProtKB-KW"/>
</dbReference>
<dbReference type="InterPro" id="IPR043132">
    <property type="entry name" value="BCAT-like_C"/>
</dbReference>
<evidence type="ECO:0000256" key="2">
    <source>
        <dbReference type="ARBA" id="ARBA00009320"/>
    </source>
</evidence>
<dbReference type="InterPro" id="IPR036038">
    <property type="entry name" value="Aminotransferase-like"/>
</dbReference>
<dbReference type="VEuPathDB" id="TriTrypDB:TRSC58_04313"/>
<dbReference type="PIRSF" id="PIRSF006468">
    <property type="entry name" value="BCAT1"/>
    <property type="match status" value="1"/>
</dbReference>
<dbReference type="CDD" id="cd01557">
    <property type="entry name" value="BCAT_beta_family"/>
    <property type="match status" value="1"/>
</dbReference>